<name>A0A557RTS4_9GAMM</name>
<dbReference type="EMBL" id="VMNH01000034">
    <property type="protein sequence ID" value="TVO68545.1"/>
    <property type="molecule type" value="Genomic_DNA"/>
</dbReference>
<proteinExistence type="predicted"/>
<feature type="domain" description="DUF2249" evidence="1">
    <location>
        <begin position="5"/>
        <end position="70"/>
    </location>
</feature>
<accession>A0A557RTS4</accession>
<organism evidence="2 3">
    <name type="scientific">Sedimenticola selenatireducens</name>
    <dbReference type="NCBI Taxonomy" id="191960"/>
    <lineage>
        <taxon>Bacteria</taxon>
        <taxon>Pseudomonadati</taxon>
        <taxon>Pseudomonadota</taxon>
        <taxon>Gammaproteobacteria</taxon>
        <taxon>Chromatiales</taxon>
        <taxon>Sedimenticolaceae</taxon>
        <taxon>Sedimenticola</taxon>
    </lineage>
</organism>
<dbReference type="AlphaFoldDB" id="A0A557RTS4"/>
<keyword evidence="3" id="KW-1185">Reference proteome</keyword>
<comment type="caution">
    <text evidence="2">The sequence shown here is derived from an EMBL/GenBank/DDBJ whole genome shotgun (WGS) entry which is preliminary data.</text>
</comment>
<gene>
    <name evidence="2" type="ORF">FHP88_18405</name>
</gene>
<reference evidence="2 3" key="1">
    <citation type="submission" date="2019-07" db="EMBL/GenBank/DDBJ databases">
        <title>The pathways for chlorine oxyanion respiration interact through the shared metabolite chlorate.</title>
        <authorList>
            <person name="Barnum T.P."/>
            <person name="Cheng Y."/>
            <person name="Hill K.A."/>
            <person name="Lucas L.N."/>
            <person name="Carlson H.K."/>
            <person name="Coates J.D."/>
        </authorList>
    </citation>
    <scope>NUCLEOTIDE SEQUENCE [LARGE SCALE GENOMIC DNA]</scope>
    <source>
        <strain evidence="2 3">BK-1</strain>
    </source>
</reference>
<protein>
    <submittedName>
        <fullName evidence="2">DUF2249 domain-containing protein</fullName>
    </submittedName>
</protein>
<dbReference type="OrthoDB" id="5958858at2"/>
<evidence type="ECO:0000259" key="1">
    <source>
        <dbReference type="Pfam" id="PF10006"/>
    </source>
</evidence>
<sequence>MEKRLDVSMLEPCEPLERTLEAVQQLSSGDFLHVMHRREPHLLYPLLEKSGFVWHCVEERSDQYAIYIWRESDQVAGKEATSHFSK</sequence>
<dbReference type="Pfam" id="PF10006">
    <property type="entry name" value="DUF2249"/>
    <property type="match status" value="1"/>
</dbReference>
<dbReference type="SUPFAM" id="SSF64307">
    <property type="entry name" value="SirA-like"/>
    <property type="match status" value="1"/>
</dbReference>
<dbReference type="InterPro" id="IPR036868">
    <property type="entry name" value="TusA-like_sf"/>
</dbReference>
<dbReference type="RefSeq" id="WP_144360618.1">
    <property type="nucleotide sequence ID" value="NZ_VMNH01000034.1"/>
</dbReference>
<dbReference type="Proteomes" id="UP000316649">
    <property type="component" value="Unassembled WGS sequence"/>
</dbReference>
<dbReference type="InterPro" id="IPR018720">
    <property type="entry name" value="DUF2249"/>
</dbReference>
<evidence type="ECO:0000313" key="2">
    <source>
        <dbReference type="EMBL" id="TVO68545.1"/>
    </source>
</evidence>
<evidence type="ECO:0000313" key="3">
    <source>
        <dbReference type="Proteomes" id="UP000316649"/>
    </source>
</evidence>